<dbReference type="EMBL" id="JADOUF010000001">
    <property type="protein sequence ID" value="MBG6134334.1"/>
    <property type="molecule type" value="Genomic_DNA"/>
</dbReference>
<dbReference type="AlphaFoldDB" id="A0A8J7G9T2"/>
<organism evidence="1 2">
    <name type="scientific">Longispora fulva</name>
    <dbReference type="NCBI Taxonomy" id="619741"/>
    <lineage>
        <taxon>Bacteria</taxon>
        <taxon>Bacillati</taxon>
        <taxon>Actinomycetota</taxon>
        <taxon>Actinomycetes</taxon>
        <taxon>Micromonosporales</taxon>
        <taxon>Micromonosporaceae</taxon>
        <taxon>Longispora</taxon>
    </lineage>
</organism>
<accession>A0A8J7G9T2</accession>
<evidence type="ECO:0000313" key="2">
    <source>
        <dbReference type="Proteomes" id="UP000622552"/>
    </source>
</evidence>
<protein>
    <submittedName>
        <fullName evidence="1">Uncharacterized protein</fullName>
    </submittedName>
</protein>
<dbReference type="RefSeq" id="WP_197001584.1">
    <property type="nucleotide sequence ID" value="NZ_BONS01000033.1"/>
</dbReference>
<proteinExistence type="predicted"/>
<gene>
    <name evidence="1" type="ORF">IW245_000528</name>
</gene>
<evidence type="ECO:0000313" key="1">
    <source>
        <dbReference type="EMBL" id="MBG6134334.1"/>
    </source>
</evidence>
<reference evidence="1" key="1">
    <citation type="submission" date="2020-11" db="EMBL/GenBank/DDBJ databases">
        <title>Sequencing the genomes of 1000 actinobacteria strains.</title>
        <authorList>
            <person name="Klenk H.-P."/>
        </authorList>
    </citation>
    <scope>NUCLEOTIDE SEQUENCE</scope>
    <source>
        <strain evidence="1">DSM 45356</strain>
    </source>
</reference>
<sequence length="127" mass="13974">MPGRYLAVVDRAYRGGPEVQFCDLLYLARGLHRQLGGLDVVLRGSAVTFAVDTNPLPRLRVGARYLDLPDPRRSLRALLAADSAVSVDEPALRALGLTPDRVLPGVVCRDSASLTRDWPDYEGVWFL</sequence>
<dbReference type="Proteomes" id="UP000622552">
    <property type="component" value="Unassembled WGS sequence"/>
</dbReference>
<keyword evidence="2" id="KW-1185">Reference proteome</keyword>
<name>A0A8J7G9T2_9ACTN</name>
<comment type="caution">
    <text evidence="1">The sequence shown here is derived from an EMBL/GenBank/DDBJ whole genome shotgun (WGS) entry which is preliminary data.</text>
</comment>